<dbReference type="AlphaFoldDB" id="A0A9D4LXX3"/>
<evidence type="ECO:0000313" key="2">
    <source>
        <dbReference type="Proteomes" id="UP000828390"/>
    </source>
</evidence>
<gene>
    <name evidence="1" type="ORF">DPMN_027881</name>
</gene>
<accession>A0A9D4LXX3</accession>
<dbReference type="EMBL" id="JAIWYP010000002">
    <property type="protein sequence ID" value="KAH3864851.1"/>
    <property type="molecule type" value="Genomic_DNA"/>
</dbReference>
<proteinExistence type="predicted"/>
<keyword evidence="2" id="KW-1185">Reference proteome</keyword>
<organism evidence="1 2">
    <name type="scientific">Dreissena polymorpha</name>
    <name type="common">Zebra mussel</name>
    <name type="synonym">Mytilus polymorpha</name>
    <dbReference type="NCBI Taxonomy" id="45954"/>
    <lineage>
        <taxon>Eukaryota</taxon>
        <taxon>Metazoa</taxon>
        <taxon>Spiralia</taxon>
        <taxon>Lophotrochozoa</taxon>
        <taxon>Mollusca</taxon>
        <taxon>Bivalvia</taxon>
        <taxon>Autobranchia</taxon>
        <taxon>Heteroconchia</taxon>
        <taxon>Euheterodonta</taxon>
        <taxon>Imparidentia</taxon>
        <taxon>Neoheterodontei</taxon>
        <taxon>Myida</taxon>
        <taxon>Dreissenoidea</taxon>
        <taxon>Dreissenidae</taxon>
        <taxon>Dreissena</taxon>
    </lineage>
</organism>
<reference evidence="1" key="1">
    <citation type="journal article" date="2019" name="bioRxiv">
        <title>The Genome of the Zebra Mussel, Dreissena polymorpha: A Resource for Invasive Species Research.</title>
        <authorList>
            <person name="McCartney M.A."/>
            <person name="Auch B."/>
            <person name="Kono T."/>
            <person name="Mallez S."/>
            <person name="Zhang Y."/>
            <person name="Obille A."/>
            <person name="Becker A."/>
            <person name="Abrahante J.E."/>
            <person name="Garbe J."/>
            <person name="Badalamenti J.P."/>
            <person name="Herman A."/>
            <person name="Mangelson H."/>
            <person name="Liachko I."/>
            <person name="Sullivan S."/>
            <person name="Sone E.D."/>
            <person name="Koren S."/>
            <person name="Silverstein K.A.T."/>
            <person name="Beckman K.B."/>
            <person name="Gohl D.M."/>
        </authorList>
    </citation>
    <scope>NUCLEOTIDE SEQUENCE</scope>
    <source>
        <strain evidence="1">Duluth1</strain>
        <tissue evidence="1">Whole animal</tissue>
    </source>
</reference>
<reference evidence="1" key="2">
    <citation type="submission" date="2020-11" db="EMBL/GenBank/DDBJ databases">
        <authorList>
            <person name="McCartney M.A."/>
            <person name="Auch B."/>
            <person name="Kono T."/>
            <person name="Mallez S."/>
            <person name="Becker A."/>
            <person name="Gohl D.M."/>
            <person name="Silverstein K.A.T."/>
            <person name="Koren S."/>
            <person name="Bechman K.B."/>
            <person name="Herman A."/>
            <person name="Abrahante J.E."/>
            <person name="Garbe J."/>
        </authorList>
    </citation>
    <scope>NUCLEOTIDE SEQUENCE</scope>
    <source>
        <strain evidence="1">Duluth1</strain>
        <tissue evidence="1">Whole animal</tissue>
    </source>
</reference>
<sequence>MSKWLGSTHTTVDASVFVRGLKTFLEENHKRHLLGEAFGLPKSRFRCPHKTGGCLFMRLDECCQAVAA</sequence>
<dbReference type="Proteomes" id="UP000828390">
    <property type="component" value="Unassembled WGS sequence"/>
</dbReference>
<protein>
    <submittedName>
        <fullName evidence="1">Uncharacterized protein</fullName>
    </submittedName>
</protein>
<evidence type="ECO:0000313" key="1">
    <source>
        <dbReference type="EMBL" id="KAH3864851.1"/>
    </source>
</evidence>
<comment type="caution">
    <text evidence="1">The sequence shown here is derived from an EMBL/GenBank/DDBJ whole genome shotgun (WGS) entry which is preliminary data.</text>
</comment>
<name>A0A9D4LXX3_DREPO</name>